<dbReference type="KEGG" id="xyk:GT347_24610"/>
<accession>A0A857JB12</accession>
<gene>
    <name evidence="2" type="ORF">GT347_24610</name>
</gene>
<reference evidence="2 3" key="1">
    <citation type="submission" date="2020-01" db="EMBL/GenBank/DDBJ databases">
        <title>Genome sequencing of strain KACC 21265.</title>
        <authorList>
            <person name="Heo J."/>
            <person name="Kim S.-J."/>
            <person name="Kim J.-S."/>
            <person name="Hong S.-B."/>
            <person name="Kwon S.-W."/>
        </authorList>
    </citation>
    <scope>NUCLEOTIDE SEQUENCE [LARGE SCALE GENOMIC DNA]</scope>
    <source>
        <strain evidence="2 3">KACC 21265</strain>
    </source>
</reference>
<keyword evidence="1" id="KW-0560">Oxidoreductase</keyword>
<organism evidence="2 3">
    <name type="scientific">Xylophilus rhododendri</name>
    <dbReference type="NCBI Taxonomy" id="2697032"/>
    <lineage>
        <taxon>Bacteria</taxon>
        <taxon>Pseudomonadati</taxon>
        <taxon>Pseudomonadota</taxon>
        <taxon>Betaproteobacteria</taxon>
        <taxon>Burkholderiales</taxon>
        <taxon>Xylophilus</taxon>
    </lineage>
</organism>
<dbReference type="Pfam" id="PF13510">
    <property type="entry name" value="Fer2_4"/>
    <property type="match status" value="1"/>
</dbReference>
<name>A0A857JB12_9BURK</name>
<proteinExistence type="predicted"/>
<protein>
    <submittedName>
        <fullName evidence="2">(2Fe-2S)-binding protein</fullName>
    </submittedName>
</protein>
<dbReference type="Proteomes" id="UP000464787">
    <property type="component" value="Chromosome"/>
</dbReference>
<evidence type="ECO:0000313" key="3">
    <source>
        <dbReference type="Proteomes" id="UP000464787"/>
    </source>
</evidence>
<dbReference type="AlphaFoldDB" id="A0A857JB12"/>
<evidence type="ECO:0000313" key="2">
    <source>
        <dbReference type="EMBL" id="QHJ00888.1"/>
    </source>
</evidence>
<dbReference type="GO" id="GO:0016491">
    <property type="term" value="F:oxidoreductase activity"/>
    <property type="evidence" value="ECO:0007669"/>
    <property type="project" value="UniProtKB-KW"/>
</dbReference>
<dbReference type="InterPro" id="IPR042204">
    <property type="entry name" value="2Fe-2S-bd_N"/>
</dbReference>
<keyword evidence="3" id="KW-1185">Reference proteome</keyword>
<dbReference type="SUPFAM" id="SSF54292">
    <property type="entry name" value="2Fe-2S ferredoxin-like"/>
    <property type="match status" value="1"/>
</dbReference>
<dbReference type="RefSeq" id="WP_160554697.1">
    <property type="nucleotide sequence ID" value="NZ_CP047650.1"/>
</dbReference>
<dbReference type="GO" id="GO:0051536">
    <property type="term" value="F:iron-sulfur cluster binding"/>
    <property type="evidence" value="ECO:0007669"/>
    <property type="project" value="InterPro"/>
</dbReference>
<evidence type="ECO:0000256" key="1">
    <source>
        <dbReference type="ARBA" id="ARBA00023002"/>
    </source>
</evidence>
<dbReference type="Gene3D" id="3.10.20.440">
    <property type="entry name" value="2Fe-2S iron-sulphur cluster binding domain, sarcosine oxidase, alpha subunit, N-terminal domain"/>
    <property type="match status" value="1"/>
</dbReference>
<dbReference type="EMBL" id="CP047650">
    <property type="protein sequence ID" value="QHJ00888.1"/>
    <property type="molecule type" value="Genomic_DNA"/>
</dbReference>
<dbReference type="InterPro" id="IPR036010">
    <property type="entry name" value="2Fe-2S_ferredoxin-like_sf"/>
</dbReference>
<sequence>MFRRLDAGTSAPRPVRITVDGQALDCREGDSVAAALFAGGIAACRDTAVSGAARGPFCMMGVCYDCLVGIDGRPNQQACMTRVRDGMAVERQIGAREVAV</sequence>